<name>A0A9W8R8X3_9HYPO</name>
<evidence type="ECO:0000313" key="2">
    <source>
        <dbReference type="Proteomes" id="UP001152087"/>
    </source>
</evidence>
<comment type="caution">
    <text evidence="1">The sequence shown here is derived from an EMBL/GenBank/DDBJ whole genome shotgun (WGS) entry which is preliminary data.</text>
</comment>
<gene>
    <name evidence="1" type="ORF">NW755_006357</name>
</gene>
<proteinExistence type="predicted"/>
<dbReference type="AlphaFoldDB" id="A0A9W8R8X3"/>
<accession>A0A9W8R8X3</accession>
<dbReference type="EMBL" id="JAOQAV010000014">
    <property type="protein sequence ID" value="KAJ4188861.1"/>
    <property type="molecule type" value="Genomic_DNA"/>
</dbReference>
<organism evidence="1 2">
    <name type="scientific">Fusarium falciforme</name>
    <dbReference type="NCBI Taxonomy" id="195108"/>
    <lineage>
        <taxon>Eukaryota</taxon>
        <taxon>Fungi</taxon>
        <taxon>Dikarya</taxon>
        <taxon>Ascomycota</taxon>
        <taxon>Pezizomycotina</taxon>
        <taxon>Sordariomycetes</taxon>
        <taxon>Hypocreomycetidae</taxon>
        <taxon>Hypocreales</taxon>
        <taxon>Nectriaceae</taxon>
        <taxon>Fusarium</taxon>
        <taxon>Fusarium solani species complex</taxon>
    </lineage>
</organism>
<sequence length="160" mass="18072">MGQRHQLFVIARVGKHYRSLAAVHHQWLYGVSALRSCLRLLRIFSDPGNCLALKHELDLLAAFFKDKPPPPSEPEEYRDAESTTCPFPFITTCLAIGASYDSKTGQVQAIHELRYDMGYDQGDNNDGITVIDITDLDHVRYCFVNFGNGDIYTADEDDED</sequence>
<protein>
    <submittedName>
        <fullName evidence="1">Uncharacterized protein</fullName>
    </submittedName>
</protein>
<dbReference type="Proteomes" id="UP001152087">
    <property type="component" value="Unassembled WGS sequence"/>
</dbReference>
<keyword evidence="2" id="KW-1185">Reference proteome</keyword>
<reference evidence="1" key="1">
    <citation type="submission" date="2022-09" db="EMBL/GenBank/DDBJ databases">
        <title>Fusarium specimens isolated from Avocado Roots.</title>
        <authorList>
            <person name="Stajich J."/>
            <person name="Roper C."/>
            <person name="Heimlech-Rivalta G."/>
        </authorList>
    </citation>
    <scope>NUCLEOTIDE SEQUENCE</scope>
    <source>
        <strain evidence="1">A02</strain>
    </source>
</reference>
<evidence type="ECO:0000313" key="1">
    <source>
        <dbReference type="EMBL" id="KAJ4188861.1"/>
    </source>
</evidence>